<feature type="transmembrane region" description="Helical" evidence="1">
    <location>
        <begin position="159"/>
        <end position="176"/>
    </location>
</feature>
<feature type="transmembrane region" description="Helical" evidence="1">
    <location>
        <begin position="219"/>
        <end position="238"/>
    </location>
</feature>
<comment type="caution">
    <text evidence="2">The sequence shown here is derived from an EMBL/GenBank/DDBJ whole genome shotgun (WGS) entry which is preliminary data.</text>
</comment>
<organism evidence="2 3">
    <name type="scientific">Acer saccharum</name>
    <name type="common">Sugar maple</name>
    <dbReference type="NCBI Taxonomy" id="4024"/>
    <lineage>
        <taxon>Eukaryota</taxon>
        <taxon>Viridiplantae</taxon>
        <taxon>Streptophyta</taxon>
        <taxon>Embryophyta</taxon>
        <taxon>Tracheophyta</taxon>
        <taxon>Spermatophyta</taxon>
        <taxon>Magnoliopsida</taxon>
        <taxon>eudicotyledons</taxon>
        <taxon>Gunneridae</taxon>
        <taxon>Pentapetalae</taxon>
        <taxon>rosids</taxon>
        <taxon>malvids</taxon>
        <taxon>Sapindales</taxon>
        <taxon>Sapindaceae</taxon>
        <taxon>Hippocastanoideae</taxon>
        <taxon>Acereae</taxon>
        <taxon>Acer</taxon>
    </lineage>
</organism>
<dbReference type="Proteomes" id="UP001168877">
    <property type="component" value="Unassembled WGS sequence"/>
</dbReference>
<keyword evidence="3" id="KW-1185">Reference proteome</keyword>
<accession>A0AA39SZP8</accession>
<evidence type="ECO:0000313" key="2">
    <source>
        <dbReference type="EMBL" id="KAK0600443.1"/>
    </source>
</evidence>
<dbReference type="AlphaFoldDB" id="A0AA39SZP8"/>
<feature type="transmembrane region" description="Helical" evidence="1">
    <location>
        <begin position="188"/>
        <end position="207"/>
    </location>
</feature>
<reference evidence="2" key="2">
    <citation type="submission" date="2023-06" db="EMBL/GenBank/DDBJ databases">
        <authorList>
            <person name="Swenson N.G."/>
            <person name="Wegrzyn J.L."/>
            <person name="Mcevoy S.L."/>
        </authorList>
    </citation>
    <scope>NUCLEOTIDE SEQUENCE</scope>
    <source>
        <strain evidence="2">NS2018</strain>
        <tissue evidence="2">Leaf</tissue>
    </source>
</reference>
<keyword evidence="1" id="KW-0812">Transmembrane</keyword>
<gene>
    <name evidence="2" type="ORF">LWI29_015092</name>
</gene>
<proteinExistence type="predicted"/>
<evidence type="ECO:0000256" key="1">
    <source>
        <dbReference type="SAM" id="Phobius"/>
    </source>
</evidence>
<reference evidence="2" key="1">
    <citation type="journal article" date="2022" name="Plant J.">
        <title>Strategies of tolerance reflected in two North American maple genomes.</title>
        <authorList>
            <person name="McEvoy S.L."/>
            <person name="Sezen U.U."/>
            <person name="Trouern-Trend A."/>
            <person name="McMahon S.M."/>
            <person name="Schaberg P.G."/>
            <person name="Yang J."/>
            <person name="Wegrzyn J.L."/>
            <person name="Swenson N.G."/>
        </authorList>
    </citation>
    <scope>NUCLEOTIDE SEQUENCE</scope>
    <source>
        <strain evidence="2">NS2018</strain>
    </source>
</reference>
<evidence type="ECO:0008006" key="4">
    <source>
        <dbReference type="Google" id="ProtNLM"/>
    </source>
</evidence>
<keyword evidence="1" id="KW-1133">Transmembrane helix</keyword>
<evidence type="ECO:0000313" key="3">
    <source>
        <dbReference type="Proteomes" id="UP001168877"/>
    </source>
</evidence>
<keyword evidence="1" id="KW-0472">Membrane</keyword>
<sequence>MRLKQLSFFGGLLRWQQLWRSPLVAIFCRHTTTVFFFFGCCDILSTNTDLFDGQRLVWVASGEVLSYGRVVDGVVVVVKWVWALEWVRFLVVWVWALIVGDGDVGVDGEEQMMLSFFGGLLRWHQLRRSPLVAIFCRHTITVFFFFGCCDILSTNTDLFGGQRLVWVASGAVLSYGKVVDGVVVVVEWVWALEWVRFLVVWVWALIARDGDVGVDGEEQMMVIPISNIFVSILGLVLWRR</sequence>
<protein>
    <recommendedName>
        <fullName evidence="4">Transmembrane protein</fullName>
    </recommendedName>
</protein>
<dbReference type="EMBL" id="JAUESC010000003">
    <property type="protein sequence ID" value="KAK0600443.1"/>
    <property type="molecule type" value="Genomic_DNA"/>
</dbReference>
<name>A0AA39SZP8_ACESA</name>
<feature type="transmembrane region" description="Helical" evidence="1">
    <location>
        <begin position="131"/>
        <end position="153"/>
    </location>
</feature>